<dbReference type="GO" id="GO:0009451">
    <property type="term" value="P:RNA modification"/>
    <property type="evidence" value="ECO:0007669"/>
    <property type="project" value="InterPro"/>
</dbReference>
<dbReference type="Pfam" id="PF01535">
    <property type="entry name" value="PPR"/>
    <property type="match status" value="4"/>
</dbReference>
<evidence type="ECO:0000313" key="5">
    <source>
        <dbReference type="Proteomes" id="UP001151287"/>
    </source>
</evidence>
<dbReference type="EMBL" id="JAMQYH010000001">
    <property type="protein sequence ID" value="KAJ1701859.1"/>
    <property type="molecule type" value="Genomic_DNA"/>
</dbReference>
<evidence type="ECO:0000256" key="3">
    <source>
        <dbReference type="PROSITE-ProRule" id="PRU00708"/>
    </source>
</evidence>
<name>A0A9Q0CX87_9POAL</name>
<dbReference type="FunFam" id="1.25.40.10:FF:000184">
    <property type="entry name" value="Pentatricopeptide repeat-containing protein, chloroplastic"/>
    <property type="match status" value="1"/>
</dbReference>
<dbReference type="AlphaFoldDB" id="A0A9Q0CX87"/>
<reference evidence="4" key="1">
    <citation type="journal article" date="2022" name="Cell">
        <title>Repeat-based holocentromeres influence genome architecture and karyotype evolution.</title>
        <authorList>
            <person name="Hofstatter P.G."/>
            <person name="Thangavel G."/>
            <person name="Lux T."/>
            <person name="Neumann P."/>
            <person name="Vondrak T."/>
            <person name="Novak P."/>
            <person name="Zhang M."/>
            <person name="Costa L."/>
            <person name="Castellani M."/>
            <person name="Scott A."/>
            <person name="Toegelov H."/>
            <person name="Fuchs J."/>
            <person name="Mata-Sucre Y."/>
            <person name="Dias Y."/>
            <person name="Vanzela A.L.L."/>
            <person name="Huettel B."/>
            <person name="Almeida C.C.S."/>
            <person name="Simkova H."/>
            <person name="Souza G."/>
            <person name="Pedrosa-Harand A."/>
            <person name="Macas J."/>
            <person name="Mayer K.F.X."/>
            <person name="Houben A."/>
            <person name="Marques A."/>
        </authorList>
    </citation>
    <scope>NUCLEOTIDE SEQUENCE</scope>
    <source>
        <strain evidence="4">RhyBre1mFocal</strain>
    </source>
</reference>
<dbReference type="Proteomes" id="UP001151287">
    <property type="component" value="Unassembled WGS sequence"/>
</dbReference>
<dbReference type="InterPro" id="IPR011990">
    <property type="entry name" value="TPR-like_helical_dom_sf"/>
</dbReference>
<proteinExistence type="predicted"/>
<dbReference type="PROSITE" id="PS51375">
    <property type="entry name" value="PPR"/>
    <property type="match status" value="3"/>
</dbReference>
<evidence type="ECO:0000313" key="4">
    <source>
        <dbReference type="EMBL" id="KAJ1701859.1"/>
    </source>
</evidence>
<organism evidence="4 5">
    <name type="scientific">Rhynchospora breviuscula</name>
    <dbReference type="NCBI Taxonomy" id="2022672"/>
    <lineage>
        <taxon>Eukaryota</taxon>
        <taxon>Viridiplantae</taxon>
        <taxon>Streptophyta</taxon>
        <taxon>Embryophyta</taxon>
        <taxon>Tracheophyta</taxon>
        <taxon>Spermatophyta</taxon>
        <taxon>Magnoliopsida</taxon>
        <taxon>Liliopsida</taxon>
        <taxon>Poales</taxon>
        <taxon>Cyperaceae</taxon>
        <taxon>Cyperoideae</taxon>
        <taxon>Rhynchosporeae</taxon>
        <taxon>Rhynchospora</taxon>
    </lineage>
</organism>
<dbReference type="SUPFAM" id="SSF48452">
    <property type="entry name" value="TPR-like"/>
    <property type="match status" value="1"/>
</dbReference>
<evidence type="ECO:0000256" key="1">
    <source>
        <dbReference type="ARBA" id="ARBA00022737"/>
    </source>
</evidence>
<dbReference type="PANTHER" id="PTHR47926">
    <property type="entry name" value="PENTATRICOPEPTIDE REPEAT-CONTAINING PROTEIN"/>
    <property type="match status" value="1"/>
</dbReference>
<keyword evidence="5" id="KW-1185">Reference proteome</keyword>
<feature type="repeat" description="PPR" evidence="3">
    <location>
        <begin position="211"/>
        <end position="245"/>
    </location>
</feature>
<sequence>MSMQTKLTPQPSSLPSHILSLIDRCSTISHLKQIHSHLITHGHGGNQPFLFKLIRLSYLSFSSFSYSRLIFSSLKFPNVFIYTAMLTAHSQKSDSFSLLQLFVEMLRCGDAKPNEFVYPLVLRACSAESDLNLFKSVHGHAVKSLFGEFGILQSSLLDGYARLGDVKIARKLFDGMPERNIVCWTALVSGYARVGKVGNAISLFGQMPERDVPSWNAIISGCAHNGFYSEAIMFFQKMVESCARPNKTTISCTLSACGHMGMLRLGKQMHGYAYRTHTCFDSFVVNGLMDMYGKCGCLTEAQWIFENLSDKRLTTWNSLINCFALQGHSEFAVSTFDRMRESGVVPDEITFVGLLYACTHGGFVNQGLSYFYNMTLEYGIEPSIEHYGCVIDLLSRAGRFTEAIDIINNMKIKPDEVIWGSILNGCRIYRENDLAEIATKKLLELDPNSADYTVILANMYSESGLWDEMRRVRKVMRDTESKKLPGCSWVEVNKRTWQFYSGDRAHPESDEIYMILDNLSENIESVSSM</sequence>
<dbReference type="InterPro" id="IPR002885">
    <property type="entry name" value="PPR_rpt"/>
</dbReference>
<dbReference type="PANTHER" id="PTHR47926:SF453">
    <property type="entry name" value="PENTATRICOPEPTIDE REPEAT (PPR) SUPERFAMILY PROTEIN"/>
    <property type="match status" value="1"/>
</dbReference>
<dbReference type="OrthoDB" id="597215at2759"/>
<accession>A0A9Q0CX87</accession>
<dbReference type="Pfam" id="PF20431">
    <property type="entry name" value="E_motif"/>
    <property type="match status" value="1"/>
</dbReference>
<evidence type="ECO:0000256" key="2">
    <source>
        <dbReference type="ARBA" id="ARBA00022946"/>
    </source>
</evidence>
<dbReference type="NCBIfam" id="TIGR00756">
    <property type="entry name" value="PPR"/>
    <property type="match status" value="5"/>
</dbReference>
<feature type="repeat" description="PPR" evidence="3">
    <location>
        <begin position="180"/>
        <end position="210"/>
    </location>
</feature>
<keyword evidence="2" id="KW-0809">Transit peptide</keyword>
<dbReference type="Gene3D" id="1.25.40.10">
    <property type="entry name" value="Tetratricopeptide repeat domain"/>
    <property type="match status" value="4"/>
</dbReference>
<gene>
    <name evidence="4" type="ORF">LUZ63_001638</name>
</gene>
<dbReference type="InterPro" id="IPR046848">
    <property type="entry name" value="E_motif"/>
</dbReference>
<feature type="repeat" description="PPR" evidence="3">
    <location>
        <begin position="312"/>
        <end position="346"/>
    </location>
</feature>
<dbReference type="InterPro" id="IPR046960">
    <property type="entry name" value="PPR_At4g14850-like_plant"/>
</dbReference>
<dbReference type="Pfam" id="PF13041">
    <property type="entry name" value="PPR_2"/>
    <property type="match status" value="2"/>
</dbReference>
<protein>
    <submittedName>
        <fullName evidence="4">Uncharacterized protein</fullName>
    </submittedName>
</protein>
<keyword evidence="1" id="KW-0677">Repeat</keyword>
<comment type="caution">
    <text evidence="4">The sequence shown here is derived from an EMBL/GenBank/DDBJ whole genome shotgun (WGS) entry which is preliminary data.</text>
</comment>
<dbReference type="GO" id="GO:0003723">
    <property type="term" value="F:RNA binding"/>
    <property type="evidence" value="ECO:0007669"/>
    <property type="project" value="InterPro"/>
</dbReference>